<reference evidence="4" key="1">
    <citation type="submission" date="2015-04" db="EMBL/GenBank/DDBJ databases">
        <title>The genome sequence of the plant pathogenic Rhizarian Plasmodiophora brassicae reveals insights in its biotrophic life cycle and the origin of chitin synthesis.</title>
        <authorList>
            <person name="Schwelm A."/>
            <person name="Fogelqvist J."/>
            <person name="Knaust A."/>
            <person name="Julke S."/>
            <person name="Lilja T."/>
            <person name="Dhandapani V."/>
            <person name="Bonilla-Rosso G."/>
            <person name="Karlsson M."/>
            <person name="Shevchenko A."/>
            <person name="Choi S.R."/>
            <person name="Kim H.G."/>
            <person name="Park J.Y."/>
            <person name="Lim Y.P."/>
            <person name="Ludwig-Muller J."/>
            <person name="Dixelius C."/>
        </authorList>
    </citation>
    <scope>NUCLEOTIDE SEQUENCE</scope>
    <source>
        <tissue evidence="4">Potato root galls</tissue>
    </source>
</reference>
<evidence type="ECO:0000256" key="3">
    <source>
        <dbReference type="ARBA" id="ARBA00023273"/>
    </source>
</evidence>
<dbReference type="PANTHER" id="PTHR31183:SF1">
    <property type="entry name" value="CILIA- AND FLAGELLA-ASSOCIATED PROTEIN 53"/>
    <property type="match status" value="1"/>
</dbReference>
<evidence type="ECO:0000313" key="4">
    <source>
        <dbReference type="EMBL" id="CRZ02032.1"/>
    </source>
</evidence>
<keyword evidence="3" id="KW-0966">Cell projection</keyword>
<proteinExistence type="predicted"/>
<dbReference type="GO" id="GO:0005929">
    <property type="term" value="C:cilium"/>
    <property type="evidence" value="ECO:0007669"/>
    <property type="project" value="UniProtKB-SubCell"/>
</dbReference>
<keyword evidence="2" id="KW-0969">Cilium</keyword>
<sequence>MRLAKEQSMSKYVDEQLRRQFRATCDELRQAGDKELIRKCERERRQQIETKKLYIAGERLQDVQWEELSNKTRQKQLDLEHNEAEKRRARNLSTYKEIDAQIETLQKKRELERAKVAEEAAAFQEELLRDRQKEAEERQAHALKAADQRLQIAEFNKEYAAKQEALNAVQDTEPIMQWGETPKQVQEDKHKLVVDMQQYLAYRQTEAQRHRQEERELDEIRNAELLKAAHKQDLLWHKEQLAKDKLMQEVIQSRRFQLLEKAEAQRRTAQAVEQSAGLAISLADGIGARRTESIANALKHQMEERRYQRETEKAARFYEAAETRIAEAEYQKRLQAEIRANAYREQDVSNPVK</sequence>
<accession>A0A0H5QK81</accession>
<evidence type="ECO:0008006" key="5">
    <source>
        <dbReference type="Google" id="ProtNLM"/>
    </source>
</evidence>
<dbReference type="InterPro" id="IPR043596">
    <property type="entry name" value="CFAP53/TCHP"/>
</dbReference>
<dbReference type="AlphaFoldDB" id="A0A0H5QK81"/>
<name>A0A0H5QK81_9EUKA</name>
<comment type="subcellular location">
    <subcellularLocation>
        <location evidence="1">Cell projection</location>
        <location evidence="1">Cilium</location>
    </subcellularLocation>
</comment>
<evidence type="ECO:0000256" key="2">
    <source>
        <dbReference type="ARBA" id="ARBA00023069"/>
    </source>
</evidence>
<protein>
    <recommendedName>
        <fullName evidence="5">Trichohyalin-plectin-homology domain-containing protein</fullName>
    </recommendedName>
</protein>
<evidence type="ECO:0000256" key="1">
    <source>
        <dbReference type="ARBA" id="ARBA00004138"/>
    </source>
</evidence>
<organism evidence="4">
    <name type="scientific">Spongospora subterranea</name>
    <dbReference type="NCBI Taxonomy" id="70186"/>
    <lineage>
        <taxon>Eukaryota</taxon>
        <taxon>Sar</taxon>
        <taxon>Rhizaria</taxon>
        <taxon>Endomyxa</taxon>
        <taxon>Phytomyxea</taxon>
        <taxon>Plasmodiophorida</taxon>
        <taxon>Plasmodiophoridae</taxon>
        <taxon>Spongospora</taxon>
    </lineage>
</organism>
<dbReference type="EMBL" id="HACM01001590">
    <property type="protein sequence ID" value="CRZ02032.1"/>
    <property type="molecule type" value="Transcribed_RNA"/>
</dbReference>
<dbReference type="PANTHER" id="PTHR31183">
    <property type="entry name" value="TRICHOPLEIN KERATIN FILAMENT-BINDING PROTEIN FAMILY MEMBER"/>
    <property type="match status" value="1"/>
</dbReference>